<keyword evidence="7 10" id="KW-0238">DNA-binding</keyword>
<accession>A0A4D6XUX6</accession>
<dbReference type="AlphaFoldDB" id="A0A4D6XUX6"/>
<feature type="short sequence motif" description="GyrA-box" evidence="10">
    <location>
        <begin position="561"/>
        <end position="567"/>
    </location>
</feature>
<dbReference type="PROSITE" id="PS52040">
    <property type="entry name" value="TOPO_IIA"/>
    <property type="match status" value="1"/>
</dbReference>
<evidence type="ECO:0000313" key="13">
    <source>
        <dbReference type="EMBL" id="QCI19279.1"/>
    </source>
</evidence>
<evidence type="ECO:0000256" key="11">
    <source>
        <dbReference type="PROSITE-ProRule" id="PRU01384"/>
    </source>
</evidence>
<dbReference type="Pfam" id="PF00521">
    <property type="entry name" value="DNA_topoisoIV"/>
    <property type="match status" value="1"/>
</dbReference>
<feature type="active site" description="O-(5'-phospho-DNA)-tyrosine intermediate" evidence="10 11">
    <location>
        <position position="122"/>
    </location>
</feature>
<dbReference type="GO" id="GO:0009330">
    <property type="term" value="C:DNA topoisomerase type II (double strand cut, ATP-hydrolyzing) complex"/>
    <property type="evidence" value="ECO:0007669"/>
    <property type="project" value="TreeGrafter"/>
</dbReference>
<dbReference type="SMART" id="SM00434">
    <property type="entry name" value="TOP4c"/>
    <property type="match status" value="1"/>
</dbReference>
<evidence type="ECO:0000256" key="4">
    <source>
        <dbReference type="ARBA" id="ARBA00022741"/>
    </source>
</evidence>
<dbReference type="Gene3D" id="3.90.199.10">
    <property type="entry name" value="Topoisomerase II, domain 5"/>
    <property type="match status" value="1"/>
</dbReference>
<evidence type="ECO:0000256" key="2">
    <source>
        <dbReference type="ARBA" id="ARBA00008263"/>
    </source>
</evidence>
<comment type="similarity">
    <text evidence="2 10">Belongs to the type II topoisomerase GyrA/ParC subunit family.</text>
</comment>
<dbReference type="GO" id="GO:0006261">
    <property type="term" value="P:DNA-templated DNA replication"/>
    <property type="evidence" value="ECO:0007669"/>
    <property type="project" value="UniProtKB-UniRule"/>
</dbReference>
<dbReference type="InterPro" id="IPR002205">
    <property type="entry name" value="Topo_IIA_dom_A"/>
</dbReference>
<dbReference type="InterPro" id="IPR013757">
    <property type="entry name" value="Topo_IIA_A_a_sf"/>
</dbReference>
<keyword evidence="14" id="KW-1185">Reference proteome</keyword>
<dbReference type="PANTHER" id="PTHR43493:SF5">
    <property type="entry name" value="DNA GYRASE SUBUNIT A, CHLOROPLASTIC_MITOCHONDRIAL"/>
    <property type="match status" value="1"/>
</dbReference>
<dbReference type="Gene3D" id="2.120.10.90">
    <property type="entry name" value="DNA gyrase/topoisomerase IV, subunit A, C-terminal"/>
    <property type="match status" value="1"/>
</dbReference>
<sequence length="846" mass="95442">MLDDSREIEKVNIEKELEKSYLDYAMSVIIGRALPDVRDGLKPVHRRILFAMSVLGNYWNKPYKKSARIVGDVIGKYHPHGDSAVYDSLVRMAQNFSLRYMLVDGQGNFGSVDGDSAAAMRYTEVRMSKIAYELLSDLDKDTVNFVNNYDETEKIPDILPTKIPNLLINGSSGIAVGMATNIPPHNLKEVIDACLAYIDNSNLNVQDLMKYIPGPDFPTSGIINGQSGIKEAYSTGKGKIYIRSCTNIEINKKTKKESIIIYQLPYQVNKSKLIEKIAELVKEKRISGITALRDESDKDGMRIVVEIKREAISEVILNKLYLLTQLQISFGINMVALCNGQPKIMTLKEIIHCFIKHRKNIVRRRTVFQLKKIMNEAIVLEGFTIALGNIKRMIQLIQNASSSLEAKKILLSRRWIVNKIDFINNIYKKNAILQSININHAFINTNKKYLLNEKQAQAILDLRLYKLTHLEKNKIFSEYKQIVIEIQKLVDILKYSENLINVVKTELKDISKNFKDIRRTKIIVDQSDVTIEDIINKEDVVVTLSHSGYVKYQPISDYNAQKRGGKGKSATSMKEKDFIASLLVANTHDTILCFSSKGIIYWMKVYQLPEASRHARGKPIVNLLPLSYKERITAILPINKYNHGINIFMATAKGIVKKTRLSEFKRPRNKGIIAINLRNDDELIGVALTNGTDHVMLFTKKGKVVRFAEDKVRTMGRVASGIKGIKLDEKDKVVSLIIPRGSGNILTVTENGYGKQTKLSEFPVKSRATKGVIAIKITSKNKIMIGAIQVVNNNQIMIITNAGTLVRTRISEVCILGRNTQGIILIRTTSKEKVVALQKVNESILD</sequence>
<dbReference type="EMBL" id="CP033012">
    <property type="protein sequence ID" value="QCI19279.1"/>
    <property type="molecule type" value="Genomic_DNA"/>
</dbReference>
<evidence type="ECO:0000313" key="14">
    <source>
        <dbReference type="Proteomes" id="UP000298677"/>
    </source>
</evidence>
<evidence type="ECO:0000256" key="8">
    <source>
        <dbReference type="ARBA" id="ARBA00023235"/>
    </source>
</evidence>
<reference evidence="13 14" key="1">
    <citation type="submission" date="2018-10" db="EMBL/GenBank/DDBJ databases">
        <title>Comparative functional genomics of the obligate endosymbiont Buchnera aphidicola.</title>
        <authorList>
            <person name="Chong R.A."/>
        </authorList>
    </citation>
    <scope>NUCLEOTIDE SEQUENCE [LARGE SCALE GENOMIC DNA]</scope>
    <source>
        <strain evidence="13 14">Aoe</strain>
    </source>
</reference>
<dbReference type="GO" id="GO:0003677">
    <property type="term" value="F:DNA binding"/>
    <property type="evidence" value="ECO:0007669"/>
    <property type="project" value="UniProtKB-UniRule"/>
</dbReference>
<dbReference type="Gene3D" id="1.10.268.10">
    <property type="entry name" value="Topoisomerase, domain 3"/>
    <property type="match status" value="1"/>
</dbReference>
<dbReference type="InterPro" id="IPR050220">
    <property type="entry name" value="Type_II_DNA_Topoisomerases"/>
</dbReference>
<keyword evidence="3 10" id="KW-0963">Cytoplasm</keyword>
<comment type="function">
    <text evidence="9">Negative supercoiling favors strand separation, and DNA replication, transcription, recombination and repair, all of which involve strand separation. Type II topoisomerases break and join 2 DNA strands simultaneously in an ATP-dependent manner.</text>
</comment>
<comment type="catalytic activity">
    <reaction evidence="1 10 11">
        <text>ATP-dependent breakage, passage and rejoining of double-stranded DNA.</text>
        <dbReference type="EC" id="5.6.2.2"/>
    </reaction>
</comment>
<evidence type="ECO:0000259" key="12">
    <source>
        <dbReference type="PROSITE" id="PS52040"/>
    </source>
</evidence>
<dbReference type="HAMAP" id="MF_01897">
    <property type="entry name" value="GyrA"/>
    <property type="match status" value="1"/>
</dbReference>
<dbReference type="EC" id="5.6.2.2" evidence="10"/>
<dbReference type="GO" id="GO:0005524">
    <property type="term" value="F:ATP binding"/>
    <property type="evidence" value="ECO:0007669"/>
    <property type="project" value="UniProtKB-UniRule"/>
</dbReference>
<comment type="miscellaneous">
    <text evidence="10">Few gyrases are as efficient as E.coli at forming negative supercoils. Not all organisms have 2 type II topoisomerases; in organisms with a single type II topoisomerase this enzyme also has to decatenate newly replicated chromosomes.</text>
</comment>
<protein>
    <recommendedName>
        <fullName evidence="10">DNA gyrase subunit A</fullName>
        <ecNumber evidence="10">5.6.2.2</ecNumber>
    </recommendedName>
</protein>
<dbReference type="RefSeq" id="WP_158341686.1">
    <property type="nucleotide sequence ID" value="NZ_CP033012.1"/>
</dbReference>
<dbReference type="FunFam" id="2.120.10.90:FF:000002">
    <property type="entry name" value="DNA gyrase subunit A"/>
    <property type="match status" value="1"/>
</dbReference>
<dbReference type="GO" id="GO:0005737">
    <property type="term" value="C:cytoplasm"/>
    <property type="evidence" value="ECO:0007669"/>
    <property type="project" value="UniProtKB-SubCell"/>
</dbReference>
<evidence type="ECO:0000256" key="1">
    <source>
        <dbReference type="ARBA" id="ARBA00000185"/>
    </source>
</evidence>
<feature type="domain" description="Topo IIA-type catalytic" evidence="12">
    <location>
        <begin position="34"/>
        <end position="534"/>
    </location>
</feature>
<dbReference type="SUPFAM" id="SSF101904">
    <property type="entry name" value="GyrA/ParC C-terminal domain-like"/>
    <property type="match status" value="1"/>
</dbReference>
<dbReference type="FunFam" id="3.30.1360.40:FF:000002">
    <property type="entry name" value="DNA gyrase subunit A"/>
    <property type="match status" value="1"/>
</dbReference>
<dbReference type="Gene3D" id="3.30.1360.40">
    <property type="match status" value="1"/>
</dbReference>
<evidence type="ECO:0000256" key="5">
    <source>
        <dbReference type="ARBA" id="ARBA00022840"/>
    </source>
</evidence>
<dbReference type="GO" id="GO:0006265">
    <property type="term" value="P:DNA topological change"/>
    <property type="evidence" value="ECO:0007669"/>
    <property type="project" value="UniProtKB-UniRule"/>
</dbReference>
<dbReference type="InterPro" id="IPR013760">
    <property type="entry name" value="Topo_IIA-like_dom_sf"/>
</dbReference>
<dbReference type="GO" id="GO:0005694">
    <property type="term" value="C:chromosome"/>
    <property type="evidence" value="ECO:0007669"/>
    <property type="project" value="InterPro"/>
</dbReference>
<evidence type="ECO:0000256" key="3">
    <source>
        <dbReference type="ARBA" id="ARBA00022490"/>
    </source>
</evidence>
<dbReference type="Proteomes" id="UP000298677">
    <property type="component" value="Chromosome"/>
</dbReference>
<evidence type="ECO:0000256" key="9">
    <source>
        <dbReference type="ARBA" id="ARBA00058442"/>
    </source>
</evidence>
<comment type="subcellular location">
    <subcellularLocation>
        <location evidence="10">Cytoplasm</location>
    </subcellularLocation>
</comment>
<dbReference type="InterPro" id="IPR005743">
    <property type="entry name" value="GyrA"/>
</dbReference>
<organism evidence="13 14">
    <name type="scientific">Buchnera aphidicola</name>
    <name type="common">Anoecia oenotherae</name>
    <dbReference type="NCBI Taxonomy" id="1241833"/>
    <lineage>
        <taxon>Bacteria</taxon>
        <taxon>Pseudomonadati</taxon>
        <taxon>Pseudomonadota</taxon>
        <taxon>Gammaproteobacteria</taxon>
        <taxon>Enterobacterales</taxon>
        <taxon>Erwiniaceae</taxon>
        <taxon>Buchnera</taxon>
    </lineage>
</organism>
<dbReference type="SUPFAM" id="SSF56719">
    <property type="entry name" value="Type II DNA topoisomerase"/>
    <property type="match status" value="1"/>
</dbReference>
<name>A0A4D6XUX6_9GAMM</name>
<keyword evidence="6 10" id="KW-0799">Topoisomerase</keyword>
<dbReference type="OrthoDB" id="9806486at2"/>
<keyword evidence="4 10" id="KW-0547">Nucleotide-binding</keyword>
<dbReference type="PANTHER" id="PTHR43493">
    <property type="entry name" value="DNA GYRASE/TOPOISOMERASE SUBUNIT A"/>
    <property type="match status" value="1"/>
</dbReference>
<gene>
    <name evidence="10 13" type="primary">gyrA</name>
    <name evidence="13" type="ORF">D9V65_00745</name>
</gene>
<dbReference type="CDD" id="cd00187">
    <property type="entry name" value="TOP4c"/>
    <property type="match status" value="1"/>
</dbReference>
<dbReference type="InterPro" id="IPR013758">
    <property type="entry name" value="Topo_IIA_A/C_ab"/>
</dbReference>
<evidence type="ECO:0000256" key="7">
    <source>
        <dbReference type="ARBA" id="ARBA00023125"/>
    </source>
</evidence>
<evidence type="ECO:0000256" key="10">
    <source>
        <dbReference type="HAMAP-Rule" id="MF_01897"/>
    </source>
</evidence>
<dbReference type="NCBIfam" id="TIGR01063">
    <property type="entry name" value="gyrA"/>
    <property type="match status" value="1"/>
</dbReference>
<keyword evidence="8 10" id="KW-0413">Isomerase</keyword>
<evidence type="ECO:0000256" key="6">
    <source>
        <dbReference type="ARBA" id="ARBA00023029"/>
    </source>
</evidence>
<dbReference type="InterPro" id="IPR035516">
    <property type="entry name" value="Gyrase/topoIV_suA_C"/>
</dbReference>
<dbReference type="GO" id="GO:0034335">
    <property type="term" value="F:DNA negative supercoiling activity"/>
    <property type="evidence" value="ECO:0007669"/>
    <property type="project" value="UniProtKB-ARBA"/>
</dbReference>
<dbReference type="Pfam" id="PF03989">
    <property type="entry name" value="DNA_gyraseA_C"/>
    <property type="match status" value="6"/>
</dbReference>
<proteinExistence type="inferred from homology"/>
<dbReference type="NCBIfam" id="NF004043">
    <property type="entry name" value="PRK05560.1"/>
    <property type="match status" value="1"/>
</dbReference>
<dbReference type="FunFam" id="3.90.199.10:FF:000001">
    <property type="entry name" value="DNA gyrase subunit A"/>
    <property type="match status" value="1"/>
</dbReference>
<dbReference type="InterPro" id="IPR006691">
    <property type="entry name" value="GyrA/parC_rep"/>
</dbReference>
<dbReference type="NCBIfam" id="NF004044">
    <property type="entry name" value="PRK05561.1"/>
    <property type="match status" value="1"/>
</dbReference>
<comment type="subunit">
    <text evidence="10">Heterotetramer, composed of two GyrA and two GyrB chains. In the heterotetramer, GyrA contains the active site tyrosine that forms a transient covalent intermediate with DNA, while GyrB binds cofactors and catalyzes ATP hydrolysis.</text>
</comment>
<comment type="function">
    <text evidence="10">A type II topoisomerase that negatively supercoils closed circular double-stranded (ds) DNA in an ATP-dependent manner to modulate DNA topology and maintain chromosomes in an underwound state. Negative supercoiling favors strand separation, and DNA replication, transcription, recombination and repair, all of which involve strand separation. Also able to catalyze the interconversion of other topological isomers of dsDNA rings, including catenanes and knotted rings. Type II topoisomerases break and join 2 DNA strands simultaneously in an ATP-dependent manner.</text>
</comment>
<keyword evidence="5 10" id="KW-0067">ATP-binding</keyword>